<keyword evidence="2" id="KW-0732">Signal</keyword>
<dbReference type="AlphaFoldDB" id="A0AAD7BCG8"/>
<comment type="caution">
    <text evidence="3">The sequence shown here is derived from an EMBL/GenBank/DDBJ whole genome shotgun (WGS) entry which is preliminary data.</text>
</comment>
<sequence>MALACASLLSPFLLRAQTLPPLLIQPISGSELPSFKSSAACDLQHNQSHQDLAVFTSSWDAPLPSACSASSASLPQAVQPHVPSPSQRLKTRRQRQGSKLVIKARPVFLEEPTHQDCILVVLLSYRAKYGTGHRKGS</sequence>
<protein>
    <recommendedName>
        <fullName evidence="5">Secreted protein</fullName>
    </recommendedName>
</protein>
<dbReference type="Proteomes" id="UP001221757">
    <property type="component" value="Unassembled WGS sequence"/>
</dbReference>
<feature type="chain" id="PRO_5042102185" description="Secreted protein" evidence="2">
    <location>
        <begin position="17"/>
        <end position="137"/>
    </location>
</feature>
<feature type="signal peptide" evidence="2">
    <location>
        <begin position="1"/>
        <end position="16"/>
    </location>
</feature>
<dbReference type="EMBL" id="JARKIE010000794">
    <property type="protein sequence ID" value="KAJ7616739.1"/>
    <property type="molecule type" value="Genomic_DNA"/>
</dbReference>
<feature type="region of interest" description="Disordered" evidence="1">
    <location>
        <begin position="72"/>
        <end position="97"/>
    </location>
</feature>
<gene>
    <name evidence="3" type="ORF">B0H17DRAFT_1152593</name>
</gene>
<evidence type="ECO:0000256" key="1">
    <source>
        <dbReference type="SAM" id="MobiDB-lite"/>
    </source>
</evidence>
<reference evidence="3" key="1">
    <citation type="submission" date="2023-03" db="EMBL/GenBank/DDBJ databases">
        <title>Massive genome expansion in bonnet fungi (Mycena s.s.) driven by repeated elements and novel gene families across ecological guilds.</title>
        <authorList>
            <consortium name="Lawrence Berkeley National Laboratory"/>
            <person name="Harder C.B."/>
            <person name="Miyauchi S."/>
            <person name="Viragh M."/>
            <person name="Kuo A."/>
            <person name="Thoen E."/>
            <person name="Andreopoulos B."/>
            <person name="Lu D."/>
            <person name="Skrede I."/>
            <person name="Drula E."/>
            <person name="Henrissat B."/>
            <person name="Morin E."/>
            <person name="Kohler A."/>
            <person name="Barry K."/>
            <person name="LaButti K."/>
            <person name="Morin E."/>
            <person name="Salamov A."/>
            <person name="Lipzen A."/>
            <person name="Mereny Z."/>
            <person name="Hegedus B."/>
            <person name="Baldrian P."/>
            <person name="Stursova M."/>
            <person name="Weitz H."/>
            <person name="Taylor A."/>
            <person name="Grigoriev I.V."/>
            <person name="Nagy L.G."/>
            <person name="Martin F."/>
            <person name="Kauserud H."/>
        </authorList>
    </citation>
    <scope>NUCLEOTIDE SEQUENCE</scope>
    <source>
        <strain evidence="3">CBHHK067</strain>
    </source>
</reference>
<evidence type="ECO:0000313" key="3">
    <source>
        <dbReference type="EMBL" id="KAJ7616739.1"/>
    </source>
</evidence>
<evidence type="ECO:0000256" key="2">
    <source>
        <dbReference type="SAM" id="SignalP"/>
    </source>
</evidence>
<evidence type="ECO:0000313" key="4">
    <source>
        <dbReference type="Proteomes" id="UP001221757"/>
    </source>
</evidence>
<evidence type="ECO:0008006" key="5">
    <source>
        <dbReference type="Google" id="ProtNLM"/>
    </source>
</evidence>
<proteinExistence type="predicted"/>
<name>A0AAD7BCG8_MYCRO</name>
<accession>A0AAD7BCG8</accession>
<organism evidence="3 4">
    <name type="scientific">Mycena rosella</name>
    <name type="common">Pink bonnet</name>
    <name type="synonym">Agaricus rosellus</name>
    <dbReference type="NCBI Taxonomy" id="1033263"/>
    <lineage>
        <taxon>Eukaryota</taxon>
        <taxon>Fungi</taxon>
        <taxon>Dikarya</taxon>
        <taxon>Basidiomycota</taxon>
        <taxon>Agaricomycotina</taxon>
        <taxon>Agaricomycetes</taxon>
        <taxon>Agaricomycetidae</taxon>
        <taxon>Agaricales</taxon>
        <taxon>Marasmiineae</taxon>
        <taxon>Mycenaceae</taxon>
        <taxon>Mycena</taxon>
    </lineage>
</organism>
<keyword evidence="4" id="KW-1185">Reference proteome</keyword>